<keyword evidence="6" id="KW-0297">G-protein coupled receptor</keyword>
<feature type="region of interest" description="Disordered" evidence="10">
    <location>
        <begin position="322"/>
        <end position="379"/>
    </location>
</feature>
<gene>
    <name evidence="12" type="ORF">GFSPODELE1_LOCUS4337</name>
</gene>
<keyword evidence="13" id="KW-1185">Reference proteome</keyword>
<evidence type="ECO:0000313" key="13">
    <source>
        <dbReference type="Proteomes" id="UP001497453"/>
    </source>
</evidence>
<dbReference type="Proteomes" id="UP001497453">
    <property type="component" value="Chromosome 2"/>
</dbReference>
<keyword evidence="5 11" id="KW-1133">Transmembrane helix</keyword>
<comment type="subcellular location">
    <subcellularLocation>
        <location evidence="1">Membrane</location>
        <topology evidence="1">Multi-pass membrane protein</topology>
    </subcellularLocation>
</comment>
<sequence length="582" mass="63682">MHAELPVLSFLCVALLLALAPLHWKSRNVAILSLMAWLMICNSIQGVNSLLWRSDTAVRAAVWCDIASKFRLGGQLALPATCACVCWHLYFLSNSNNGKRRKHRNIVELIVCLLCPLIYMAIHTIVQSHRFELIQDFGCSSSIFTSSIALVLVWIPPLILCSITYVFAALALTSHLRVDRARLATHTVTLNFIRPLLTSIIIASITLLATIFNIYCHITSVGGLQPWRSLSETHVHFSEVHFVSQSSRLDFTRITVEWWGIPAASIAFIVPSFIGLIFGTRNDESMVGVRTVSRWIDRRILHKSVGIQSFITSSDDFSRSITLKSPPTPTPVHLLKSGWDDTLRSDHSPRKAKPKPPPIICDMPPSPSSTSESETEPDTSFVVSTLTYLQSPTGSQALELPRRAKMRTLQSAQPAPLQSSNRLSVPVQGHVSESPASFTQSLLSAPWPEPPSSIPISPHSLSTESLPSPASAYSQASSRAIRHASTSSISGSIASSTISTNGYAVYDPALPPPTPHRAPFENSGIPANIPTSPKPVRSMGSKDTLSSRKLVHGLSRKGKDRPSTRERAEAEGIFMTVVQETV</sequence>
<organism evidence="12 13">
    <name type="scientific">Somion occarium</name>
    <dbReference type="NCBI Taxonomy" id="3059160"/>
    <lineage>
        <taxon>Eukaryota</taxon>
        <taxon>Fungi</taxon>
        <taxon>Dikarya</taxon>
        <taxon>Basidiomycota</taxon>
        <taxon>Agaricomycotina</taxon>
        <taxon>Agaricomycetes</taxon>
        <taxon>Polyporales</taxon>
        <taxon>Cerrenaceae</taxon>
        <taxon>Somion</taxon>
    </lineage>
</organism>
<evidence type="ECO:0000256" key="6">
    <source>
        <dbReference type="ARBA" id="ARBA00023040"/>
    </source>
</evidence>
<evidence type="ECO:0000256" key="9">
    <source>
        <dbReference type="ARBA" id="ARBA00023224"/>
    </source>
</evidence>
<keyword evidence="4 11" id="KW-0812">Transmembrane</keyword>
<evidence type="ECO:0000256" key="3">
    <source>
        <dbReference type="ARBA" id="ARBA00022507"/>
    </source>
</evidence>
<feature type="transmembrane region" description="Helical" evidence="11">
    <location>
        <begin position="146"/>
        <end position="172"/>
    </location>
</feature>
<feature type="compositionally biased region" description="Basic and acidic residues" evidence="10">
    <location>
        <begin position="338"/>
        <end position="349"/>
    </location>
</feature>
<feature type="transmembrane region" description="Helical" evidence="11">
    <location>
        <begin position="258"/>
        <end position="278"/>
    </location>
</feature>
<evidence type="ECO:0000256" key="8">
    <source>
        <dbReference type="ARBA" id="ARBA00023170"/>
    </source>
</evidence>
<dbReference type="PANTHER" id="PTHR28097:SF1">
    <property type="entry name" value="PHEROMONE A FACTOR RECEPTOR"/>
    <property type="match status" value="1"/>
</dbReference>
<name>A0ABP1D7S9_9APHY</name>
<evidence type="ECO:0000256" key="4">
    <source>
        <dbReference type="ARBA" id="ARBA00022692"/>
    </source>
</evidence>
<feature type="transmembrane region" description="Helical" evidence="11">
    <location>
        <begin position="105"/>
        <end position="126"/>
    </location>
</feature>
<evidence type="ECO:0000256" key="2">
    <source>
        <dbReference type="ARBA" id="ARBA00011085"/>
    </source>
</evidence>
<feature type="transmembrane region" description="Helical" evidence="11">
    <location>
        <begin position="31"/>
        <end position="52"/>
    </location>
</feature>
<feature type="compositionally biased region" description="Polar residues" evidence="10">
    <location>
        <begin position="409"/>
        <end position="423"/>
    </location>
</feature>
<evidence type="ECO:0000256" key="10">
    <source>
        <dbReference type="SAM" id="MobiDB-lite"/>
    </source>
</evidence>
<keyword evidence="9" id="KW-0807">Transducer</keyword>
<accession>A0ABP1D7S9</accession>
<comment type="similarity">
    <text evidence="2">Belongs to the G-protein coupled receptor 4 family.</text>
</comment>
<feature type="transmembrane region" description="Helical" evidence="11">
    <location>
        <begin position="6"/>
        <end position="24"/>
    </location>
</feature>
<evidence type="ECO:0000256" key="1">
    <source>
        <dbReference type="ARBA" id="ARBA00004141"/>
    </source>
</evidence>
<evidence type="ECO:0000256" key="7">
    <source>
        <dbReference type="ARBA" id="ARBA00023136"/>
    </source>
</evidence>
<feature type="compositionally biased region" description="Polar residues" evidence="10">
    <location>
        <begin position="434"/>
        <end position="443"/>
    </location>
</feature>
<protein>
    <recommendedName>
        <fullName evidence="14">Pheromone receptor</fullName>
    </recommendedName>
</protein>
<evidence type="ECO:0000256" key="5">
    <source>
        <dbReference type="ARBA" id="ARBA00022989"/>
    </source>
</evidence>
<reference evidence="13" key="1">
    <citation type="submission" date="2024-04" db="EMBL/GenBank/DDBJ databases">
        <authorList>
            <person name="Shaw F."/>
            <person name="Minotto A."/>
        </authorList>
    </citation>
    <scope>NUCLEOTIDE SEQUENCE [LARGE SCALE GENOMIC DNA]</scope>
</reference>
<feature type="compositionally biased region" description="Basic residues" evidence="10">
    <location>
        <begin position="549"/>
        <end position="559"/>
    </location>
</feature>
<evidence type="ECO:0008006" key="14">
    <source>
        <dbReference type="Google" id="ProtNLM"/>
    </source>
</evidence>
<dbReference type="EMBL" id="OZ037945">
    <property type="protein sequence ID" value="CAL1702974.1"/>
    <property type="molecule type" value="Genomic_DNA"/>
</dbReference>
<feature type="transmembrane region" description="Helical" evidence="11">
    <location>
        <begin position="192"/>
        <end position="215"/>
    </location>
</feature>
<feature type="compositionally biased region" description="Low complexity" evidence="10">
    <location>
        <begin position="454"/>
        <end position="474"/>
    </location>
</feature>
<keyword evidence="3" id="KW-0589">Pheromone response</keyword>
<dbReference type="PRINTS" id="PR00899">
    <property type="entry name" value="GPCRSTE3"/>
</dbReference>
<keyword evidence="8" id="KW-0675">Receptor</keyword>
<feature type="region of interest" description="Disordered" evidence="10">
    <location>
        <begin position="409"/>
        <end position="474"/>
    </location>
</feature>
<dbReference type="InterPro" id="IPR001499">
    <property type="entry name" value="GPCR_STE3"/>
</dbReference>
<dbReference type="Pfam" id="PF02076">
    <property type="entry name" value="STE3"/>
    <property type="match status" value="1"/>
</dbReference>
<dbReference type="PANTHER" id="PTHR28097">
    <property type="entry name" value="PHEROMONE A FACTOR RECEPTOR"/>
    <property type="match status" value="1"/>
</dbReference>
<feature type="region of interest" description="Disordered" evidence="10">
    <location>
        <begin position="509"/>
        <end position="568"/>
    </location>
</feature>
<evidence type="ECO:0000256" key="11">
    <source>
        <dbReference type="SAM" id="Phobius"/>
    </source>
</evidence>
<proteinExistence type="inferred from homology"/>
<evidence type="ECO:0000313" key="12">
    <source>
        <dbReference type="EMBL" id="CAL1702974.1"/>
    </source>
</evidence>
<keyword evidence="7 11" id="KW-0472">Membrane</keyword>
<feature type="compositionally biased region" description="Pro residues" evidence="10">
    <location>
        <begin position="355"/>
        <end position="367"/>
    </location>
</feature>